<organism evidence="2">
    <name type="scientific">Cladocopium goreaui</name>
    <dbReference type="NCBI Taxonomy" id="2562237"/>
    <lineage>
        <taxon>Eukaryota</taxon>
        <taxon>Sar</taxon>
        <taxon>Alveolata</taxon>
        <taxon>Dinophyceae</taxon>
        <taxon>Suessiales</taxon>
        <taxon>Symbiodiniaceae</taxon>
        <taxon>Cladocopium</taxon>
    </lineage>
</organism>
<dbReference type="EMBL" id="CAMXCT030000082">
    <property type="protein sequence ID" value="CAL4760839.1"/>
    <property type="molecule type" value="Genomic_DNA"/>
</dbReference>
<evidence type="ECO:0000313" key="2">
    <source>
        <dbReference type="EMBL" id="CAI3973527.1"/>
    </source>
</evidence>
<comment type="caution">
    <text evidence="2">The sequence shown here is derived from an EMBL/GenBank/DDBJ whole genome shotgun (WGS) entry which is preliminary data.</text>
</comment>
<feature type="region of interest" description="Disordered" evidence="1">
    <location>
        <begin position="285"/>
        <end position="316"/>
    </location>
</feature>
<gene>
    <name evidence="2" type="ORF">C1SCF055_LOCUS2028</name>
</gene>
<name>A0A9P1BHN7_9DINO</name>
<protein>
    <submittedName>
        <fullName evidence="4">Cytochrome P450 704C1</fullName>
    </submittedName>
</protein>
<proteinExistence type="predicted"/>
<dbReference type="EMBL" id="CAMXCT020000082">
    <property type="protein sequence ID" value="CAL1126902.1"/>
    <property type="molecule type" value="Genomic_DNA"/>
</dbReference>
<evidence type="ECO:0000313" key="4">
    <source>
        <dbReference type="EMBL" id="CAL4760839.1"/>
    </source>
</evidence>
<reference evidence="2" key="1">
    <citation type="submission" date="2022-10" db="EMBL/GenBank/DDBJ databases">
        <authorList>
            <person name="Chen Y."/>
            <person name="Dougan E. K."/>
            <person name="Chan C."/>
            <person name="Rhodes N."/>
            <person name="Thang M."/>
        </authorList>
    </citation>
    <scope>NUCLEOTIDE SEQUENCE</scope>
</reference>
<dbReference type="Proteomes" id="UP001152797">
    <property type="component" value="Unassembled WGS sequence"/>
</dbReference>
<dbReference type="EMBL" id="CAMXCT010000082">
    <property type="protein sequence ID" value="CAI3973527.1"/>
    <property type="molecule type" value="Genomic_DNA"/>
</dbReference>
<reference evidence="3" key="2">
    <citation type="submission" date="2024-04" db="EMBL/GenBank/DDBJ databases">
        <authorList>
            <person name="Chen Y."/>
            <person name="Shah S."/>
            <person name="Dougan E. K."/>
            <person name="Thang M."/>
            <person name="Chan C."/>
        </authorList>
    </citation>
    <scope>NUCLEOTIDE SEQUENCE [LARGE SCALE GENOMIC DNA]</scope>
</reference>
<evidence type="ECO:0000313" key="5">
    <source>
        <dbReference type="Proteomes" id="UP001152797"/>
    </source>
</evidence>
<sequence>MKPVLVDRERDLAIFTAQKALIAALGITPGRLTTNTESQKSVCVFGFGDGLPVRSNVATVTRSCQMYKEIEALILRGMSGGAALEVSFDKAGKLLISDVIDGVLSFRLDAQTAYYSAVSEDILDDSANPPSVRLQCAEILLQRLTRSHATWCSDFDQAMENDLAPGMEALQAWKMAYADELCSKGLQELCEILCLDPKLFAFPPDQVDCSVGARVFARSTALADTSLQGFEDLGRTAVRFGVNDRPDPPRQWSQLLSRLMPFSSLQHSVLKIDETSVHSLPDELRDLSTRQPSGGSTPRPDGPARLGNDGDTRQDHPHQYHFDVVAAAREANVDHYVGASHWWVKLRRMAVDPEVKVWTRDCCSETYGQRLFLLMGNSSKIEEAVECLSLEVSDGQQLRVICHGTGEYLFVEARPGGVGDAQSTAVLMLPEVRVLSRD</sequence>
<evidence type="ECO:0000313" key="3">
    <source>
        <dbReference type="EMBL" id="CAL1126902.1"/>
    </source>
</evidence>
<keyword evidence="5" id="KW-1185">Reference proteome</keyword>
<dbReference type="AlphaFoldDB" id="A0A9P1BHN7"/>
<evidence type="ECO:0000256" key="1">
    <source>
        <dbReference type="SAM" id="MobiDB-lite"/>
    </source>
</evidence>
<accession>A0A9P1BHN7</accession>